<accession>A0A5N6QTS8</accession>
<reference evidence="2 3" key="1">
    <citation type="submission" date="2019-06" db="EMBL/GenBank/DDBJ databases">
        <title>A chromosomal-level reference genome of Carpinus fangiana (Coryloideae, Betulaceae).</title>
        <authorList>
            <person name="Yang X."/>
            <person name="Wang Z."/>
            <person name="Zhang L."/>
            <person name="Hao G."/>
            <person name="Liu J."/>
            <person name="Yang Y."/>
        </authorList>
    </citation>
    <scope>NUCLEOTIDE SEQUENCE [LARGE SCALE GENOMIC DNA]</scope>
    <source>
        <strain evidence="2">Cfa_2016G</strain>
        <tissue evidence="2">Leaf</tissue>
    </source>
</reference>
<sequence>MGKATPEVCEKMGFSPSPGGASYSVPILSDVAKTIKGVQDAKGLNKALSLWKRKLTEDAPMQEKRKEKGVTTVRSGGV</sequence>
<name>A0A5N6QTS8_9ROSI</name>
<evidence type="ECO:0000256" key="1">
    <source>
        <dbReference type="SAM" id="MobiDB-lite"/>
    </source>
</evidence>
<proteinExistence type="predicted"/>
<organism evidence="2 3">
    <name type="scientific">Carpinus fangiana</name>
    <dbReference type="NCBI Taxonomy" id="176857"/>
    <lineage>
        <taxon>Eukaryota</taxon>
        <taxon>Viridiplantae</taxon>
        <taxon>Streptophyta</taxon>
        <taxon>Embryophyta</taxon>
        <taxon>Tracheophyta</taxon>
        <taxon>Spermatophyta</taxon>
        <taxon>Magnoliopsida</taxon>
        <taxon>eudicotyledons</taxon>
        <taxon>Gunneridae</taxon>
        <taxon>Pentapetalae</taxon>
        <taxon>rosids</taxon>
        <taxon>fabids</taxon>
        <taxon>Fagales</taxon>
        <taxon>Betulaceae</taxon>
        <taxon>Carpinus</taxon>
    </lineage>
</organism>
<dbReference type="Proteomes" id="UP000327013">
    <property type="component" value="Chromosome 2"/>
</dbReference>
<dbReference type="AlphaFoldDB" id="A0A5N6QTS8"/>
<keyword evidence="3" id="KW-1185">Reference proteome</keyword>
<dbReference type="EMBL" id="CM017322">
    <property type="protein sequence ID" value="KAE8009533.1"/>
    <property type="molecule type" value="Genomic_DNA"/>
</dbReference>
<evidence type="ECO:0000313" key="2">
    <source>
        <dbReference type="EMBL" id="KAE8009533.1"/>
    </source>
</evidence>
<evidence type="ECO:0000313" key="3">
    <source>
        <dbReference type="Proteomes" id="UP000327013"/>
    </source>
</evidence>
<feature type="compositionally biased region" description="Basic and acidic residues" evidence="1">
    <location>
        <begin position="59"/>
        <end position="69"/>
    </location>
</feature>
<protein>
    <submittedName>
        <fullName evidence="2">Uncharacterized protein</fullName>
    </submittedName>
</protein>
<gene>
    <name evidence="2" type="ORF">FH972_005965</name>
</gene>
<feature type="region of interest" description="Disordered" evidence="1">
    <location>
        <begin position="59"/>
        <end position="78"/>
    </location>
</feature>